<dbReference type="InterPro" id="IPR001647">
    <property type="entry name" value="HTH_TetR"/>
</dbReference>
<protein>
    <submittedName>
        <fullName evidence="7">TetR family transcriptional regulator</fullName>
    </submittedName>
</protein>
<feature type="domain" description="HTH tetR-type" evidence="6">
    <location>
        <begin position="19"/>
        <end position="79"/>
    </location>
</feature>
<dbReference type="EMBL" id="RHFF01000011">
    <property type="protein sequence ID" value="TGD38300.1"/>
    <property type="molecule type" value="Genomic_DNA"/>
</dbReference>
<dbReference type="Proteomes" id="UP000297736">
    <property type="component" value="Unassembled WGS sequence"/>
</dbReference>
<gene>
    <name evidence="7" type="ORF">EB834_12500</name>
</gene>
<dbReference type="PROSITE" id="PS50977">
    <property type="entry name" value="HTH_TETR_2"/>
    <property type="match status" value="1"/>
</dbReference>
<feature type="region of interest" description="Disordered" evidence="5">
    <location>
        <begin position="1"/>
        <end position="20"/>
    </location>
</feature>
<evidence type="ECO:0000259" key="6">
    <source>
        <dbReference type="PROSITE" id="PS50977"/>
    </source>
</evidence>
<evidence type="ECO:0000256" key="2">
    <source>
        <dbReference type="ARBA" id="ARBA00023125"/>
    </source>
</evidence>
<dbReference type="Pfam" id="PF00440">
    <property type="entry name" value="TetR_N"/>
    <property type="match status" value="1"/>
</dbReference>
<dbReference type="AlphaFoldDB" id="A0A4Z0KHM5"/>
<dbReference type="Gene3D" id="1.10.10.60">
    <property type="entry name" value="Homeodomain-like"/>
    <property type="match status" value="1"/>
</dbReference>
<proteinExistence type="predicted"/>
<keyword evidence="3" id="KW-0804">Transcription</keyword>
<evidence type="ECO:0000256" key="1">
    <source>
        <dbReference type="ARBA" id="ARBA00023015"/>
    </source>
</evidence>
<evidence type="ECO:0000313" key="8">
    <source>
        <dbReference type="Proteomes" id="UP000297736"/>
    </source>
</evidence>
<name>A0A4Z0KHM5_BREAU</name>
<organism evidence="7 8">
    <name type="scientific">Brevibacterium aurantiacum</name>
    <dbReference type="NCBI Taxonomy" id="273384"/>
    <lineage>
        <taxon>Bacteria</taxon>
        <taxon>Bacillati</taxon>
        <taxon>Actinomycetota</taxon>
        <taxon>Actinomycetes</taxon>
        <taxon>Micrococcales</taxon>
        <taxon>Brevibacteriaceae</taxon>
        <taxon>Brevibacterium</taxon>
    </lineage>
</organism>
<dbReference type="InterPro" id="IPR050109">
    <property type="entry name" value="HTH-type_TetR-like_transc_reg"/>
</dbReference>
<comment type="caution">
    <text evidence="7">The sequence shown here is derived from an EMBL/GenBank/DDBJ whole genome shotgun (WGS) entry which is preliminary data.</text>
</comment>
<reference evidence="7 8" key="1">
    <citation type="submission" date="2018-10" db="EMBL/GenBank/DDBJ databases">
        <title>Brevibacterium genomes from Austrain hard cheese rinds.</title>
        <authorList>
            <person name="Anast J.M."/>
            <person name="Dzieciol M."/>
            <person name="Schultz D.L."/>
            <person name="Mann E."/>
            <person name="Wagner M."/>
            <person name="Schmitz-Esser S."/>
        </authorList>
    </citation>
    <scope>NUCLEOTIDE SEQUENCE [LARGE SCALE GENOMIC DNA]</scope>
    <source>
        <strain evidence="7 8">L261</strain>
    </source>
</reference>
<dbReference type="Pfam" id="PF17754">
    <property type="entry name" value="TetR_C_14"/>
    <property type="match status" value="1"/>
</dbReference>
<keyword evidence="1" id="KW-0805">Transcription regulation</keyword>
<dbReference type="Gene3D" id="1.10.357.10">
    <property type="entry name" value="Tetracycline Repressor, domain 2"/>
    <property type="match status" value="1"/>
</dbReference>
<dbReference type="SUPFAM" id="SSF46689">
    <property type="entry name" value="Homeodomain-like"/>
    <property type="match status" value="1"/>
</dbReference>
<evidence type="ECO:0000256" key="3">
    <source>
        <dbReference type="ARBA" id="ARBA00023163"/>
    </source>
</evidence>
<sequence length="204" mass="22802">MSDGDTSPKRTGLRERKKERARLEIQRHALRLFREQGFHATTVEQVAEAAEVAPSTVFRYFPRKQDLARIDRFHSLREPFTESFRNQPAELTALEAVRAALREALASLEPTDRAARSERDHGLLEVPELWSANAASVIDELQVIQTLIAERARRDVDDPAVRGLTASILGLGLEALIRCSRDPELDLAEELDQSLGHLAAAATM</sequence>
<accession>A0A4Z0KHM5</accession>
<keyword evidence="2 4" id="KW-0238">DNA-binding</keyword>
<feature type="DNA-binding region" description="H-T-H motif" evidence="4">
    <location>
        <begin position="42"/>
        <end position="61"/>
    </location>
</feature>
<dbReference type="RefSeq" id="WP_135447731.1">
    <property type="nucleotide sequence ID" value="NZ_JABUXZ010000005.1"/>
</dbReference>
<dbReference type="GO" id="GO:0000976">
    <property type="term" value="F:transcription cis-regulatory region binding"/>
    <property type="evidence" value="ECO:0007669"/>
    <property type="project" value="TreeGrafter"/>
</dbReference>
<evidence type="ECO:0000256" key="4">
    <source>
        <dbReference type="PROSITE-ProRule" id="PRU00335"/>
    </source>
</evidence>
<dbReference type="InterPro" id="IPR041347">
    <property type="entry name" value="MftR_C"/>
</dbReference>
<dbReference type="GO" id="GO:0003700">
    <property type="term" value="F:DNA-binding transcription factor activity"/>
    <property type="evidence" value="ECO:0007669"/>
    <property type="project" value="TreeGrafter"/>
</dbReference>
<dbReference type="PRINTS" id="PR00455">
    <property type="entry name" value="HTHTETR"/>
</dbReference>
<dbReference type="InterPro" id="IPR009057">
    <property type="entry name" value="Homeodomain-like_sf"/>
</dbReference>
<evidence type="ECO:0000313" key="7">
    <source>
        <dbReference type="EMBL" id="TGD38300.1"/>
    </source>
</evidence>
<evidence type="ECO:0000256" key="5">
    <source>
        <dbReference type="SAM" id="MobiDB-lite"/>
    </source>
</evidence>
<dbReference type="PANTHER" id="PTHR30055">
    <property type="entry name" value="HTH-TYPE TRANSCRIPTIONAL REGULATOR RUTR"/>
    <property type="match status" value="1"/>
</dbReference>
<dbReference type="PANTHER" id="PTHR30055:SF234">
    <property type="entry name" value="HTH-TYPE TRANSCRIPTIONAL REGULATOR BETI"/>
    <property type="match status" value="1"/>
</dbReference>